<feature type="domain" description="F-box protein AT5G49610-like beta-propeller" evidence="1">
    <location>
        <begin position="40"/>
        <end position="193"/>
    </location>
</feature>
<accession>A0A1E5VXF8</accession>
<proteinExistence type="predicted"/>
<dbReference type="Proteomes" id="UP000095767">
    <property type="component" value="Unassembled WGS sequence"/>
</dbReference>
<dbReference type="EMBL" id="LWDX02026889">
    <property type="protein sequence ID" value="OEL29805.1"/>
    <property type="molecule type" value="Genomic_DNA"/>
</dbReference>
<organism evidence="2 3">
    <name type="scientific">Dichanthelium oligosanthes</name>
    <dbReference type="NCBI Taxonomy" id="888268"/>
    <lineage>
        <taxon>Eukaryota</taxon>
        <taxon>Viridiplantae</taxon>
        <taxon>Streptophyta</taxon>
        <taxon>Embryophyta</taxon>
        <taxon>Tracheophyta</taxon>
        <taxon>Spermatophyta</taxon>
        <taxon>Magnoliopsida</taxon>
        <taxon>Liliopsida</taxon>
        <taxon>Poales</taxon>
        <taxon>Poaceae</taxon>
        <taxon>PACMAD clade</taxon>
        <taxon>Panicoideae</taxon>
        <taxon>Panicodae</taxon>
        <taxon>Paniceae</taxon>
        <taxon>Dichantheliinae</taxon>
        <taxon>Dichanthelium</taxon>
    </lineage>
</organism>
<keyword evidence="3" id="KW-1185">Reference proteome</keyword>
<evidence type="ECO:0000259" key="1">
    <source>
        <dbReference type="Pfam" id="PF23635"/>
    </source>
</evidence>
<dbReference type="PANTHER" id="PTHR33207">
    <property type="entry name" value="F-BOX DOMAIN CONTAINING PROTEIN-RELATED"/>
    <property type="match status" value="1"/>
</dbReference>
<dbReference type="Pfam" id="PF23635">
    <property type="entry name" value="Beta-prop_AT5G49610-like"/>
    <property type="match status" value="1"/>
</dbReference>
<protein>
    <recommendedName>
        <fullName evidence="1">F-box protein AT5G49610-like beta-propeller domain-containing protein</fullName>
    </recommendedName>
</protein>
<dbReference type="InterPro" id="IPR056594">
    <property type="entry name" value="AT5G49610-like_b-prop"/>
</dbReference>
<dbReference type="AlphaFoldDB" id="A0A1E5VXF8"/>
<evidence type="ECO:0000313" key="3">
    <source>
        <dbReference type="Proteomes" id="UP000095767"/>
    </source>
</evidence>
<sequence length="200" mass="22567">MLLPDDDNDDSLCYRVDIKNWDQTVCARVYALQAAGSWTKAGYILELDLASERFFIIDLPERVEFEYDGNLAPCRGDNSFLYLFHVKGGKLTVWLQRMNDHGGAGSNAGEWVPRDTISLLETRGHLLEQGPEPEDGEEAAVSVVGVGDNAEFVFLELEETGAIVYMHLKSRKVKKVYQRHPYDDIVIRVHPVIRVPDEGT</sequence>
<evidence type="ECO:0000313" key="2">
    <source>
        <dbReference type="EMBL" id="OEL29805.1"/>
    </source>
</evidence>
<name>A0A1E5VXF8_9POAL</name>
<comment type="caution">
    <text evidence="2">The sequence shown here is derived from an EMBL/GenBank/DDBJ whole genome shotgun (WGS) entry which is preliminary data.</text>
</comment>
<gene>
    <name evidence="2" type="ORF">BAE44_0009174</name>
</gene>
<dbReference type="OrthoDB" id="691466at2759"/>
<reference evidence="2 3" key="1">
    <citation type="submission" date="2016-09" db="EMBL/GenBank/DDBJ databases">
        <title>The draft genome of Dichanthelium oligosanthes: A C3 panicoid grass species.</title>
        <authorList>
            <person name="Studer A.J."/>
            <person name="Schnable J.C."/>
            <person name="Brutnell T.P."/>
        </authorList>
    </citation>
    <scope>NUCLEOTIDE SEQUENCE [LARGE SCALE GENOMIC DNA]</scope>
    <source>
        <strain evidence="3">cv. Kellogg 1175</strain>
        <tissue evidence="2">Leaf</tissue>
    </source>
</reference>